<keyword evidence="3" id="KW-1185">Reference proteome</keyword>
<dbReference type="RefSeq" id="WP_062063237.1">
    <property type="nucleotide sequence ID" value="NZ_CP013264.1"/>
</dbReference>
<feature type="transmembrane region" description="Helical" evidence="1">
    <location>
        <begin position="80"/>
        <end position="100"/>
    </location>
</feature>
<keyword evidence="1" id="KW-0812">Transmembrane</keyword>
<evidence type="ECO:0000256" key="1">
    <source>
        <dbReference type="SAM" id="Phobius"/>
    </source>
</evidence>
<evidence type="ECO:0000313" key="2">
    <source>
        <dbReference type="EMBL" id="ALR19949.1"/>
    </source>
</evidence>
<feature type="transmembrane region" description="Helical" evidence="1">
    <location>
        <begin position="20"/>
        <end position="40"/>
    </location>
</feature>
<feature type="transmembrane region" description="Helical" evidence="1">
    <location>
        <begin position="46"/>
        <end position="68"/>
    </location>
</feature>
<dbReference type="STRING" id="1332080.ATN00_06140"/>
<dbReference type="InterPro" id="IPR005325">
    <property type="entry name" value="DUF308_memb"/>
</dbReference>
<dbReference type="EMBL" id="CP013264">
    <property type="protein sequence ID" value="ALR19949.1"/>
    <property type="molecule type" value="Genomic_DNA"/>
</dbReference>
<dbReference type="Proteomes" id="UP000056968">
    <property type="component" value="Chromosome"/>
</dbReference>
<feature type="transmembrane region" description="Helical" evidence="1">
    <location>
        <begin position="138"/>
        <end position="157"/>
    </location>
</feature>
<evidence type="ECO:0000313" key="3">
    <source>
        <dbReference type="Proteomes" id="UP000056968"/>
    </source>
</evidence>
<name>A0A0S3EWZ8_9SPHN</name>
<proteinExistence type="predicted"/>
<organism evidence="2 3">
    <name type="scientific">Sphingobium baderi</name>
    <dbReference type="NCBI Taxonomy" id="1332080"/>
    <lineage>
        <taxon>Bacteria</taxon>
        <taxon>Pseudomonadati</taxon>
        <taxon>Pseudomonadota</taxon>
        <taxon>Alphaproteobacteria</taxon>
        <taxon>Sphingomonadales</taxon>
        <taxon>Sphingomonadaceae</taxon>
        <taxon>Sphingobium</taxon>
    </lineage>
</organism>
<sequence length="193" mass="20701">MTNGTALGRFSEITWLIDNWWLILLRGIAAILFGVLTFLWPSLSLLSIVLLWGAFAFVDGILAIATAFMTKRPGGGSRWWMGLVGLLGVAAGLLTFFAPAVTAFGLLLYFSAWLIAMGLLQIIGAIRLRKAIDNESMLALSGLASVILGALLIGYPLTGLLSVAWMIGIFALIVGIFYIGLSLRLRKVKDAAA</sequence>
<keyword evidence="1" id="KW-0472">Membrane</keyword>
<feature type="transmembrane region" description="Helical" evidence="1">
    <location>
        <begin position="163"/>
        <end position="181"/>
    </location>
</feature>
<reference evidence="2 3" key="1">
    <citation type="submission" date="2015-11" db="EMBL/GenBank/DDBJ databases">
        <title>A Two-component Flavoprotein Monooxygenase System MeaXY Responsible for para-Hydroxylation of 2-Methyl-6-ethylaniline and 2,6-Diethylaniline in Sphingobium baderi DE-13.</title>
        <authorList>
            <person name="Cheng M."/>
            <person name="Meng Q."/>
            <person name="Yang Y."/>
            <person name="Chu C."/>
            <person name="Yan X."/>
            <person name="He J."/>
            <person name="Li S."/>
        </authorList>
    </citation>
    <scope>NUCLEOTIDE SEQUENCE [LARGE SCALE GENOMIC DNA]</scope>
    <source>
        <strain evidence="2 3">DE-13</strain>
    </source>
</reference>
<evidence type="ECO:0008006" key="4">
    <source>
        <dbReference type="Google" id="ProtNLM"/>
    </source>
</evidence>
<dbReference type="AlphaFoldDB" id="A0A0S3EWZ8"/>
<accession>A0A0S3EWZ8</accession>
<gene>
    <name evidence="2" type="ORF">ATN00_06140</name>
</gene>
<keyword evidence="1" id="KW-1133">Transmembrane helix</keyword>
<dbReference type="PANTHER" id="PTHR34989:SF1">
    <property type="entry name" value="PROTEIN HDED"/>
    <property type="match status" value="1"/>
</dbReference>
<dbReference type="InterPro" id="IPR052712">
    <property type="entry name" value="Acid_resist_chaperone_HdeD"/>
</dbReference>
<dbReference type="PANTHER" id="PTHR34989">
    <property type="entry name" value="PROTEIN HDED"/>
    <property type="match status" value="1"/>
</dbReference>
<dbReference type="KEGG" id="sbd:ATN00_06140"/>
<dbReference type="Pfam" id="PF03729">
    <property type="entry name" value="DUF308"/>
    <property type="match status" value="2"/>
</dbReference>
<dbReference type="OrthoDB" id="193343at2"/>
<dbReference type="GO" id="GO:0005886">
    <property type="term" value="C:plasma membrane"/>
    <property type="evidence" value="ECO:0007669"/>
    <property type="project" value="TreeGrafter"/>
</dbReference>
<protein>
    <recommendedName>
        <fullName evidence="4">HdeD family acid-resistance protein</fullName>
    </recommendedName>
</protein>
<feature type="transmembrane region" description="Helical" evidence="1">
    <location>
        <begin position="106"/>
        <end position="126"/>
    </location>
</feature>